<dbReference type="Proteomes" id="UP001290462">
    <property type="component" value="Unassembled WGS sequence"/>
</dbReference>
<feature type="domain" description="WxL" evidence="2">
    <location>
        <begin position="41"/>
        <end position="226"/>
    </location>
</feature>
<keyword evidence="1" id="KW-0732">Signal</keyword>
<name>A0AAW9K4W0_CARML</name>
<dbReference type="RefSeq" id="WP_201730616.1">
    <property type="nucleotide sequence ID" value="NZ_CAJGUR010000012.1"/>
</dbReference>
<dbReference type="Pfam" id="PF13731">
    <property type="entry name" value="WxL"/>
    <property type="match status" value="1"/>
</dbReference>
<dbReference type="AlphaFoldDB" id="A0AAW9K4W0"/>
<comment type="caution">
    <text evidence="3">The sequence shown here is derived from an EMBL/GenBank/DDBJ whole genome shotgun (WGS) entry which is preliminary data.</text>
</comment>
<dbReference type="EMBL" id="JAVBVO010000003">
    <property type="protein sequence ID" value="MDZ5759224.1"/>
    <property type="molecule type" value="Genomic_DNA"/>
</dbReference>
<accession>A0AAW9K4W0</accession>
<feature type="signal peptide" evidence="1">
    <location>
        <begin position="1"/>
        <end position="27"/>
    </location>
</feature>
<sequence>MKLSNYCLIGMGILISTTLFGGQTAQAVDPETSEALFELQESDPLNPTVPGIIDEGIKPPTNQLGPLSIDAVTSFQFGTRKLGQEGGDLITASPIAPATKLGVQVTDDRGQDLGWNLKVKASKFMSVGTETAFELEGAAITIPEGTLRGKEGISLALKPTAFAVTLNETEQSIMKASTTQGRSSWLNYFNGGADGTGTNPVTLSVPAGNKKANYKSTLTWTLEDAPGA</sequence>
<feature type="chain" id="PRO_5043690260" evidence="1">
    <location>
        <begin position="28"/>
        <end position="228"/>
    </location>
</feature>
<reference evidence="3" key="1">
    <citation type="submission" date="2023-08" db="EMBL/GenBank/DDBJ databases">
        <title>Genomic characterization of piscicolin 126 produced by Carnobacterium maltaromaticum CM22 strain isolated from salmon (Salmo salar).</title>
        <authorList>
            <person name="Gonzalez-Gragera E."/>
            <person name="Garcia-Lopez J.D."/>
            <person name="Teso-Perez C."/>
            <person name="Gimenez-Hernandez I."/>
            <person name="Peralta-Sanchez J.M."/>
            <person name="Valdivia E."/>
            <person name="Montalban-Lopez M."/>
            <person name="Martin-Platero A.M."/>
            <person name="Banos A."/>
            <person name="Martinez-Bueno M."/>
        </authorList>
    </citation>
    <scope>NUCLEOTIDE SEQUENCE</scope>
    <source>
        <strain evidence="3">CM22</strain>
    </source>
</reference>
<evidence type="ECO:0000313" key="4">
    <source>
        <dbReference type="Proteomes" id="UP001290462"/>
    </source>
</evidence>
<proteinExistence type="predicted"/>
<protein>
    <submittedName>
        <fullName evidence="3">WxL domain-containing protein</fullName>
    </submittedName>
</protein>
<evidence type="ECO:0000256" key="1">
    <source>
        <dbReference type="SAM" id="SignalP"/>
    </source>
</evidence>
<evidence type="ECO:0000259" key="2">
    <source>
        <dbReference type="Pfam" id="PF13731"/>
    </source>
</evidence>
<organism evidence="3 4">
    <name type="scientific">Carnobacterium maltaromaticum</name>
    <name type="common">Carnobacterium piscicola</name>
    <dbReference type="NCBI Taxonomy" id="2751"/>
    <lineage>
        <taxon>Bacteria</taxon>
        <taxon>Bacillati</taxon>
        <taxon>Bacillota</taxon>
        <taxon>Bacilli</taxon>
        <taxon>Lactobacillales</taxon>
        <taxon>Carnobacteriaceae</taxon>
        <taxon>Carnobacterium</taxon>
    </lineage>
</organism>
<evidence type="ECO:0000313" key="3">
    <source>
        <dbReference type="EMBL" id="MDZ5759224.1"/>
    </source>
</evidence>
<dbReference type="InterPro" id="IPR027994">
    <property type="entry name" value="WxL_dom"/>
</dbReference>
<gene>
    <name evidence="3" type="ORF">RAK27_11185</name>
</gene>